<keyword evidence="1" id="KW-0805">Transcription regulation</keyword>
<evidence type="ECO:0000313" key="5">
    <source>
        <dbReference type="RefSeq" id="XP_010932204.1"/>
    </source>
</evidence>
<gene>
    <name evidence="5" type="primary">LOC105052914</name>
</gene>
<dbReference type="Proteomes" id="UP000504607">
    <property type="component" value="Chromosome 10"/>
</dbReference>
<name>A0A6I9RUP9_ELAGV</name>
<dbReference type="Pfam" id="PF14215">
    <property type="entry name" value="bHLH-MYC_N"/>
    <property type="match status" value="1"/>
</dbReference>
<dbReference type="OrthoDB" id="1876470at2759"/>
<feature type="domain" description="Transcription factor MYC/MYB N-terminal" evidence="3">
    <location>
        <begin position="13"/>
        <end position="194"/>
    </location>
</feature>
<organism evidence="4 5">
    <name type="scientific">Elaeis guineensis var. tenera</name>
    <name type="common">Oil palm</name>
    <dbReference type="NCBI Taxonomy" id="51953"/>
    <lineage>
        <taxon>Eukaryota</taxon>
        <taxon>Viridiplantae</taxon>
        <taxon>Streptophyta</taxon>
        <taxon>Embryophyta</taxon>
        <taxon>Tracheophyta</taxon>
        <taxon>Spermatophyta</taxon>
        <taxon>Magnoliopsida</taxon>
        <taxon>Liliopsida</taxon>
        <taxon>Arecaceae</taxon>
        <taxon>Arecoideae</taxon>
        <taxon>Cocoseae</taxon>
        <taxon>Elaeidinae</taxon>
        <taxon>Elaeis</taxon>
    </lineage>
</organism>
<protein>
    <submittedName>
        <fullName evidence="5">Uncharacterized protein LOC105052914</fullName>
    </submittedName>
</protein>
<dbReference type="GeneID" id="105052914"/>
<keyword evidence="2" id="KW-0804">Transcription</keyword>
<proteinExistence type="predicted"/>
<evidence type="ECO:0000256" key="2">
    <source>
        <dbReference type="ARBA" id="ARBA00023163"/>
    </source>
</evidence>
<dbReference type="KEGG" id="egu:105052914"/>
<evidence type="ECO:0000256" key="1">
    <source>
        <dbReference type="ARBA" id="ARBA00023015"/>
    </source>
</evidence>
<sequence>MDGGLPLLNRLWQQALRSFCSSENPANSSKWVYAVFWRILPRNYPPPRWDDGQGILDRSSGNKRNWILVWEDGFCDFDECERIRNASGKGSFGPDIFFKLSHEVYNYGEGLMGKVAADNSHKWVFRELPTHADPNLFSSWNATLDVPPKAWESQFNSGIQTIAIVAVKEGVVQLGSLDKVAEDLNFVINIQRKFNYLQSIPGVFAMQRPYQLSSEHYINMLKHNLQLSEISRCRMRLDCEKEEEFASKSVTFDWDNTMKDTIFQSIPPLLPSMSYSLGMLLSRLPSVTPPSSHVQSPSTARNYGFQVPNLTCSYSQNSNGKLNISEVPESKSQLISPCSSNRYEETAFVQEFNVQGAEPSNITPML</sequence>
<dbReference type="InParanoid" id="A0A6I9RUP9"/>
<keyword evidence="4" id="KW-1185">Reference proteome</keyword>
<dbReference type="PANTHER" id="PTHR46633:SF6">
    <property type="entry name" value="TRANSCRIPTION FACTOR MYC_MYB N-TERMINAL DOMAIN-CONTAINING PROTEIN"/>
    <property type="match status" value="1"/>
</dbReference>
<reference evidence="5" key="1">
    <citation type="submission" date="2025-08" db="UniProtKB">
        <authorList>
            <consortium name="RefSeq"/>
        </authorList>
    </citation>
    <scope>IDENTIFICATION</scope>
</reference>
<accession>A0A6I9RUP9</accession>
<evidence type="ECO:0000259" key="3">
    <source>
        <dbReference type="Pfam" id="PF14215"/>
    </source>
</evidence>
<dbReference type="AlphaFoldDB" id="A0A6I9RUP9"/>
<dbReference type="PANTHER" id="PTHR46633">
    <property type="entry name" value="TRANSCRIPTION FACTOR MYC/MYB-RELATED"/>
    <property type="match status" value="1"/>
</dbReference>
<evidence type="ECO:0000313" key="4">
    <source>
        <dbReference type="Proteomes" id="UP000504607"/>
    </source>
</evidence>
<dbReference type="RefSeq" id="XP_010932204.1">
    <property type="nucleotide sequence ID" value="XM_010933902.2"/>
</dbReference>
<dbReference type="InterPro" id="IPR025610">
    <property type="entry name" value="MYC/MYB_N"/>
</dbReference>